<evidence type="ECO:0000256" key="2">
    <source>
        <dbReference type="ARBA" id="ARBA00007776"/>
    </source>
</evidence>
<evidence type="ECO:0000256" key="3">
    <source>
        <dbReference type="ARBA" id="ARBA00022475"/>
    </source>
</evidence>
<dbReference type="KEGG" id="tper:IWA51_06230"/>
<dbReference type="EMBL" id="CP064936">
    <property type="protein sequence ID" value="QQA02170.1"/>
    <property type="molecule type" value="Genomic_DNA"/>
</dbReference>
<evidence type="ECO:0000256" key="7">
    <source>
        <dbReference type="ARBA" id="ARBA00023136"/>
    </source>
</evidence>
<name>A0A7T3V6M8_9SPIR</name>
<keyword evidence="6 8" id="KW-1133">Transmembrane helix</keyword>
<reference evidence="9 10" key="1">
    <citation type="submission" date="2020-11" db="EMBL/GenBank/DDBJ databases">
        <title>Treponema Peruensis nv. sp., first commensal Treponema isolated from human feces.</title>
        <authorList>
            <person name="Belkhou C."/>
            <person name="Raes J."/>
        </authorList>
    </citation>
    <scope>NUCLEOTIDE SEQUENCE [LARGE SCALE GENOMIC DNA]</scope>
    <source>
        <strain evidence="9 10">RCC2812</strain>
    </source>
</reference>
<dbReference type="GO" id="GO:0005886">
    <property type="term" value="C:plasma membrane"/>
    <property type="evidence" value="ECO:0007669"/>
    <property type="project" value="UniProtKB-SubCell"/>
</dbReference>
<evidence type="ECO:0000256" key="4">
    <source>
        <dbReference type="ARBA" id="ARBA00022692"/>
    </source>
</evidence>
<keyword evidence="4 8" id="KW-0812">Transmembrane</keyword>
<protein>
    <submittedName>
        <fullName evidence="9">Rod shape-determining protein MreD</fullName>
    </submittedName>
</protein>
<sequence length="170" mass="18584">MIRSFFSSALVLLCTALVETAVFSNITSLPAIPDLSLICVLYLSLSNGKLLGETTGFVSGLLLDFLSAGPFGLNCLLRTIIGYLGGMFNKLLNTEGFFIPLVLGLCTTLVKGILLWIISMLYPSSVILPYSPFTFQFLFELGINSILTPFVFRFLHLFKNSLIIGPESTI</sequence>
<evidence type="ECO:0000256" key="6">
    <source>
        <dbReference type="ARBA" id="ARBA00022989"/>
    </source>
</evidence>
<dbReference type="Proteomes" id="UP000595224">
    <property type="component" value="Chromosome"/>
</dbReference>
<evidence type="ECO:0000313" key="9">
    <source>
        <dbReference type="EMBL" id="QQA02170.1"/>
    </source>
</evidence>
<feature type="transmembrane region" description="Helical" evidence="8">
    <location>
        <begin position="134"/>
        <end position="155"/>
    </location>
</feature>
<dbReference type="RefSeq" id="WP_177528680.1">
    <property type="nucleotide sequence ID" value="NZ_CBCSHE010000003.1"/>
</dbReference>
<proteinExistence type="inferred from homology"/>
<evidence type="ECO:0000313" key="10">
    <source>
        <dbReference type="Proteomes" id="UP000595224"/>
    </source>
</evidence>
<organism evidence="9 10">
    <name type="scientific">Treponema peruense</name>
    <dbReference type="NCBI Taxonomy" id="2787628"/>
    <lineage>
        <taxon>Bacteria</taxon>
        <taxon>Pseudomonadati</taxon>
        <taxon>Spirochaetota</taxon>
        <taxon>Spirochaetia</taxon>
        <taxon>Spirochaetales</taxon>
        <taxon>Treponemataceae</taxon>
        <taxon>Treponema</taxon>
    </lineage>
</organism>
<comment type="similarity">
    <text evidence="2">Belongs to the MreD family.</text>
</comment>
<gene>
    <name evidence="9" type="primary">mreD</name>
    <name evidence="9" type="ORF">IWA51_06230</name>
</gene>
<dbReference type="NCBIfam" id="TIGR03426">
    <property type="entry name" value="shape_MreD"/>
    <property type="match status" value="1"/>
</dbReference>
<dbReference type="GO" id="GO:0008360">
    <property type="term" value="P:regulation of cell shape"/>
    <property type="evidence" value="ECO:0007669"/>
    <property type="project" value="UniProtKB-KW"/>
</dbReference>
<comment type="subcellular location">
    <subcellularLocation>
        <location evidence="1">Cell membrane</location>
        <topology evidence="1">Multi-pass membrane protein</topology>
    </subcellularLocation>
</comment>
<dbReference type="InterPro" id="IPR007227">
    <property type="entry name" value="Cell_shape_determining_MreD"/>
</dbReference>
<keyword evidence="10" id="KW-1185">Reference proteome</keyword>
<accession>A0A7T3V6M8</accession>
<evidence type="ECO:0000256" key="5">
    <source>
        <dbReference type="ARBA" id="ARBA00022960"/>
    </source>
</evidence>
<keyword evidence="5" id="KW-0133">Cell shape</keyword>
<dbReference type="Pfam" id="PF04093">
    <property type="entry name" value="MreD"/>
    <property type="match status" value="1"/>
</dbReference>
<evidence type="ECO:0000256" key="8">
    <source>
        <dbReference type="SAM" id="Phobius"/>
    </source>
</evidence>
<feature type="transmembrane region" description="Helical" evidence="8">
    <location>
        <begin position="97"/>
        <end position="122"/>
    </location>
</feature>
<evidence type="ECO:0000256" key="1">
    <source>
        <dbReference type="ARBA" id="ARBA00004651"/>
    </source>
</evidence>
<dbReference type="AlphaFoldDB" id="A0A7T3V6M8"/>
<feature type="transmembrane region" description="Helical" evidence="8">
    <location>
        <begin position="65"/>
        <end position="85"/>
    </location>
</feature>
<keyword evidence="3" id="KW-1003">Cell membrane</keyword>
<keyword evidence="7 8" id="KW-0472">Membrane</keyword>